<proteinExistence type="predicted"/>
<sequence>MMKNYAKFYRAVTSTIGLLVLLVLFILPVKSQIKSIPSPNIADLDVYGDIPVSLNKGIPNISLPLYAIQGKNIGLNVYLSYHSAGVRPNIPPGWLGEGWSLFAGGSITRIVNDQPDETDALNFRKRGFYYRHGDLNQSDWANLTKLSNPNEYTHAYDSAPDEFQFNFMGKTGKFYMNCEGDWVVKSDENFSVCFNGEFINTIVHNTGYTNGSYAYLSKTFEAFEITDGKGTKYTFGGADAIEYSDNIETLPKRAGELCIANTWYLIKIESADGSELIHLNYERGPFVAHLYKFAYDSNQGADGGGSFLSSSCSSWGIRSGITGKFSSPVYLDHIDFPAKSLKIEFQKSRIEREIYSRDDYNRLFNGPGLIDTRNNSILDIVESPYIDQWSRDFDRLAWLKLDRVEIKRTDNNELLKSFDFAYNTNLNEHLFLQSLIEKGSHQNARGKVHTFRYRDKGLLPDYISTITDHWGFNNGVLFPSINQLNFLYQRRPTSKVFYGIIKEIQYPTGGMTKFEFEQNSYGAYVNDERTGLSLENGIAGGLRIRKITHVDGLGNEHYKRYYYVKDYEPGMSGGVSSGILNVKPRYNYSFTGRLISGKAFQYYNKNNNPVIPLSSSSIGKYISYSQVAEVQADGSYTLYEYSDYHSNPDNKANTLYNTQYSPLIPFNSRLQERGKLLRKTLFDANSYPVYKEENQYQRVRGFNIRDVRSISKKSIAICSNGGDYADIRVAYHHLMHSYLPGSKSKTYYQKSSTIPALSTKLIYTYGEDKNVRKESTICSDGESSSIEYRYPIDYCLKSYPNLSSYQGNARVLKEMVDRKMYDFPVEITRFKDEKIVDSELHLYTKTTAGHFKPLSTKQLLLAEPMSRPVRRLSYSLNTLPYVNFLYSDLYENQHNYKRYDSYGNVLEYEPKSGPLSSFMWAYNHQYAVVVADGISSQDLENGVNAVCRQLTGGDLQHVYSRIGTLESYTQNDLWKRLNRLLRSDSRLRGVAIKTYVFDPAIGMISEADIAGMINYYEYDDFGRLKRIKNHDKEVVEEYEYHYQDEND</sequence>
<dbReference type="EMBL" id="RZNH01000014">
    <property type="protein sequence ID" value="NOU60120.1"/>
    <property type="molecule type" value="Genomic_DNA"/>
</dbReference>
<evidence type="ECO:0008006" key="3">
    <source>
        <dbReference type="Google" id="ProtNLM"/>
    </source>
</evidence>
<gene>
    <name evidence="1" type="ORF">ELS83_09810</name>
</gene>
<protein>
    <recommendedName>
        <fullName evidence="3">RHS repeat protein</fullName>
    </recommendedName>
</protein>
<dbReference type="Proteomes" id="UP000732105">
    <property type="component" value="Unassembled WGS sequence"/>
</dbReference>
<name>A0ABX1WVG6_9BACT</name>
<dbReference type="RefSeq" id="WP_171595406.1">
    <property type="nucleotide sequence ID" value="NZ_RZNH01000014.1"/>
</dbReference>
<organism evidence="1 2">
    <name type="scientific">Marinifilum caeruleilacunae</name>
    <dbReference type="NCBI Taxonomy" id="2499076"/>
    <lineage>
        <taxon>Bacteria</taxon>
        <taxon>Pseudomonadati</taxon>
        <taxon>Bacteroidota</taxon>
        <taxon>Bacteroidia</taxon>
        <taxon>Marinilabiliales</taxon>
        <taxon>Marinifilaceae</taxon>
    </lineage>
</organism>
<evidence type="ECO:0000313" key="2">
    <source>
        <dbReference type="Proteomes" id="UP000732105"/>
    </source>
</evidence>
<comment type="caution">
    <text evidence="1">The sequence shown here is derived from an EMBL/GenBank/DDBJ whole genome shotgun (WGS) entry which is preliminary data.</text>
</comment>
<accession>A0ABX1WVG6</accession>
<evidence type="ECO:0000313" key="1">
    <source>
        <dbReference type="EMBL" id="NOU60120.1"/>
    </source>
</evidence>
<reference evidence="1 2" key="1">
    <citation type="submission" date="2018-12" db="EMBL/GenBank/DDBJ databases">
        <title>Marinifilum JC070 sp. nov., a marine bacterium isolated from Yongle Blue Hole in the South China Sea.</title>
        <authorList>
            <person name="Fu T."/>
        </authorList>
    </citation>
    <scope>NUCLEOTIDE SEQUENCE [LARGE SCALE GENOMIC DNA]</scope>
    <source>
        <strain evidence="1 2">JC070</strain>
    </source>
</reference>
<keyword evidence="2" id="KW-1185">Reference proteome</keyword>